<dbReference type="Pfam" id="PF01112">
    <property type="entry name" value="Asparaginase_2"/>
    <property type="match status" value="1"/>
</dbReference>
<dbReference type="AlphaFoldDB" id="A0AAN6MZI1"/>
<protein>
    <submittedName>
        <fullName evidence="3">Nucleophile aminohydrolase</fullName>
    </submittedName>
</protein>
<evidence type="ECO:0000313" key="4">
    <source>
        <dbReference type="Proteomes" id="UP001303473"/>
    </source>
</evidence>
<dbReference type="GO" id="GO:0016787">
    <property type="term" value="F:hydrolase activity"/>
    <property type="evidence" value="ECO:0007669"/>
    <property type="project" value="InterPro"/>
</dbReference>
<keyword evidence="4" id="KW-1185">Reference proteome</keyword>
<dbReference type="PANTHER" id="PTHR10188:SF43">
    <property type="entry name" value="ASPARAGINASE (EUROFUNG)"/>
    <property type="match status" value="1"/>
</dbReference>
<reference evidence="4" key="1">
    <citation type="journal article" date="2023" name="Mol. Phylogenet. Evol.">
        <title>Genome-scale phylogeny and comparative genomics of the fungal order Sordariales.</title>
        <authorList>
            <person name="Hensen N."/>
            <person name="Bonometti L."/>
            <person name="Westerberg I."/>
            <person name="Brannstrom I.O."/>
            <person name="Guillou S."/>
            <person name="Cros-Aarteil S."/>
            <person name="Calhoun S."/>
            <person name="Haridas S."/>
            <person name="Kuo A."/>
            <person name="Mondo S."/>
            <person name="Pangilinan J."/>
            <person name="Riley R."/>
            <person name="LaButti K."/>
            <person name="Andreopoulos B."/>
            <person name="Lipzen A."/>
            <person name="Chen C."/>
            <person name="Yan M."/>
            <person name="Daum C."/>
            <person name="Ng V."/>
            <person name="Clum A."/>
            <person name="Steindorff A."/>
            <person name="Ohm R.A."/>
            <person name="Martin F."/>
            <person name="Silar P."/>
            <person name="Natvig D.O."/>
            <person name="Lalanne C."/>
            <person name="Gautier V."/>
            <person name="Ament-Velasquez S.L."/>
            <person name="Kruys A."/>
            <person name="Hutchinson M.I."/>
            <person name="Powell A.J."/>
            <person name="Barry K."/>
            <person name="Miller A.N."/>
            <person name="Grigoriev I.V."/>
            <person name="Debuchy R."/>
            <person name="Gladieux P."/>
            <person name="Hiltunen Thoren M."/>
            <person name="Johannesson H."/>
        </authorList>
    </citation>
    <scope>NUCLEOTIDE SEQUENCE [LARGE SCALE GENOMIC DNA]</scope>
    <source>
        <strain evidence="4">CBS 340.73</strain>
    </source>
</reference>
<dbReference type="InterPro" id="IPR000246">
    <property type="entry name" value="Peptidase_T2"/>
</dbReference>
<gene>
    <name evidence="3" type="ORF">QBC46DRAFT_395106</name>
</gene>
<feature type="site" description="Cleavage; by autolysis" evidence="2">
    <location>
        <begin position="56"/>
        <end position="57"/>
    </location>
</feature>
<dbReference type="SUPFAM" id="SSF56235">
    <property type="entry name" value="N-terminal nucleophile aminohydrolases (Ntn hydrolases)"/>
    <property type="match status" value="1"/>
</dbReference>
<dbReference type="EMBL" id="MU853884">
    <property type="protein sequence ID" value="KAK3936397.1"/>
    <property type="molecule type" value="Genomic_DNA"/>
</dbReference>
<proteinExistence type="predicted"/>
<evidence type="ECO:0000256" key="1">
    <source>
        <dbReference type="PIRSR" id="PIRSR600246-1"/>
    </source>
</evidence>
<dbReference type="Proteomes" id="UP001303473">
    <property type="component" value="Unassembled WGS sequence"/>
</dbReference>
<feature type="active site" description="Nucleophile" evidence="1">
    <location>
        <position position="57"/>
    </location>
</feature>
<dbReference type="InterPro" id="IPR029055">
    <property type="entry name" value="Ntn_hydrolases_N"/>
</dbReference>
<dbReference type="GO" id="GO:0005737">
    <property type="term" value="C:cytoplasm"/>
    <property type="evidence" value="ECO:0007669"/>
    <property type="project" value="TreeGrafter"/>
</dbReference>
<name>A0AAN6MZI1_9PEZI</name>
<organism evidence="3 4">
    <name type="scientific">Diplogelasinospora grovesii</name>
    <dbReference type="NCBI Taxonomy" id="303347"/>
    <lineage>
        <taxon>Eukaryota</taxon>
        <taxon>Fungi</taxon>
        <taxon>Dikarya</taxon>
        <taxon>Ascomycota</taxon>
        <taxon>Pezizomycotina</taxon>
        <taxon>Sordariomycetes</taxon>
        <taxon>Sordariomycetidae</taxon>
        <taxon>Sordariales</taxon>
        <taxon>Diplogelasinosporaceae</taxon>
        <taxon>Diplogelasinospora</taxon>
    </lineage>
</organism>
<comment type="caution">
    <text evidence="3">The sequence shown here is derived from an EMBL/GenBank/DDBJ whole genome shotgun (WGS) entry which is preliminary data.</text>
</comment>
<accession>A0AAN6MZI1</accession>
<sequence length="219" mass="22949">MDHGPHTMLVGRAADETTKKLGFDVVANNYFTTPFRKAYWDQTSRLGQRDAGSEMGTVGAIVLDSYGHLAAGGSTGGPTGKIDGRIGDTAILGAGLYADARLGVVCSGEGDQIFKQLVAANVAKYHALGSSLSDAARQALRHISATGASCALAATCLYPTTFPVLPSHEFYKDDQLLIGHSRYPTTLGHTLAIVESGADLFSLQPAEFVDALTKISTTA</sequence>
<dbReference type="PANTHER" id="PTHR10188">
    <property type="entry name" value="L-ASPARAGINASE"/>
    <property type="match status" value="1"/>
</dbReference>
<evidence type="ECO:0000256" key="2">
    <source>
        <dbReference type="PIRSR" id="PIRSR600246-3"/>
    </source>
</evidence>
<dbReference type="Gene3D" id="3.60.20.30">
    <property type="entry name" value="(Glycosyl)asparaginase"/>
    <property type="match status" value="1"/>
</dbReference>
<evidence type="ECO:0000313" key="3">
    <source>
        <dbReference type="EMBL" id="KAK3936397.1"/>
    </source>
</evidence>